<organism evidence="2 4">
    <name type="scientific">Dialister pneumosintes</name>
    <dbReference type="NCBI Taxonomy" id="39950"/>
    <lineage>
        <taxon>Bacteria</taxon>
        <taxon>Bacillati</taxon>
        <taxon>Bacillota</taxon>
        <taxon>Negativicutes</taxon>
        <taxon>Veillonellales</taxon>
        <taxon>Veillonellaceae</taxon>
        <taxon>Dialister</taxon>
    </lineage>
</organism>
<reference evidence="2" key="2">
    <citation type="submission" date="2016-08" db="EMBL/GenBank/DDBJ databases">
        <authorList>
            <person name="Seilhamer J.J."/>
        </authorList>
    </citation>
    <scope>NUCLEOTIDE SEQUENCE [LARGE SCALE GENOMIC DNA]</scope>
    <source>
        <strain evidence="2">F0677</strain>
    </source>
</reference>
<dbReference type="InterPro" id="IPR036263">
    <property type="entry name" value="Chorismate_II_sf"/>
</dbReference>
<keyword evidence="5" id="KW-1185">Reference proteome</keyword>
<dbReference type="AlphaFoldDB" id="A0A1B3WDS6"/>
<accession>A0A1B3WDS6</accession>
<gene>
    <name evidence="2" type="ORF">BCB69_03525</name>
    <name evidence="3" type="ORF">DX915_05815</name>
</gene>
<dbReference type="EMBL" id="CP017037">
    <property type="protein sequence ID" value="AOH39116.1"/>
    <property type="molecule type" value="Genomic_DNA"/>
</dbReference>
<reference evidence="3 5" key="3">
    <citation type="submission" date="2018-08" db="EMBL/GenBank/DDBJ databases">
        <title>Draft genome sequence of Dialister pneumosintes KCOM 1685.</title>
        <authorList>
            <person name="Kook J.-K."/>
            <person name="Park S.-N."/>
            <person name="Lim Y.K."/>
        </authorList>
    </citation>
    <scope>NUCLEOTIDE SEQUENCE [LARGE SCALE GENOMIC DNA]</scope>
    <source>
        <strain evidence="3 5">KCOM 1685</strain>
    </source>
</reference>
<dbReference type="KEGG" id="dpn:BCB69_03525"/>
<evidence type="ECO:0000259" key="1">
    <source>
        <dbReference type="PROSITE" id="PS51168"/>
    </source>
</evidence>
<feature type="domain" description="Chorismate mutase" evidence="1">
    <location>
        <begin position="1"/>
        <end position="91"/>
    </location>
</feature>
<dbReference type="GO" id="GO:0004106">
    <property type="term" value="F:chorismate mutase activity"/>
    <property type="evidence" value="ECO:0007669"/>
    <property type="project" value="InterPro"/>
</dbReference>
<dbReference type="PROSITE" id="PS51168">
    <property type="entry name" value="CHORISMATE_MUT_2"/>
    <property type="match status" value="1"/>
</dbReference>
<dbReference type="STRING" id="39950.BCB69_03525"/>
<evidence type="ECO:0000313" key="2">
    <source>
        <dbReference type="EMBL" id="AOH39116.1"/>
    </source>
</evidence>
<dbReference type="SUPFAM" id="SSF48600">
    <property type="entry name" value="Chorismate mutase II"/>
    <property type="match status" value="1"/>
</dbReference>
<reference evidence="4" key="1">
    <citation type="submission" date="2016-08" db="EMBL/GenBank/DDBJ databases">
        <authorList>
            <person name="Holder M.E."/>
            <person name="Ajami N.J."/>
            <person name="Petrosino J.F."/>
        </authorList>
    </citation>
    <scope>NUCLEOTIDE SEQUENCE [LARGE SCALE GENOMIC DNA]</scope>
    <source>
        <strain evidence="4">F0677</strain>
    </source>
</reference>
<dbReference type="InterPro" id="IPR002701">
    <property type="entry name" value="CM_II_prokaryot"/>
</dbReference>
<protein>
    <recommendedName>
        <fullName evidence="1">Chorismate mutase domain-containing protein</fullName>
    </recommendedName>
</protein>
<dbReference type="EMBL" id="QWKU01000001">
    <property type="protein sequence ID" value="RID94979.1"/>
    <property type="molecule type" value="Genomic_DNA"/>
</dbReference>
<dbReference type="Pfam" id="PF01817">
    <property type="entry name" value="CM_2"/>
    <property type="match status" value="1"/>
</dbReference>
<evidence type="ECO:0000313" key="4">
    <source>
        <dbReference type="Proteomes" id="UP000094757"/>
    </source>
</evidence>
<dbReference type="RefSeq" id="WP_022513819.1">
    <property type="nucleotide sequence ID" value="NZ_CP017037.1"/>
</dbReference>
<dbReference type="GO" id="GO:0046417">
    <property type="term" value="P:chorismate metabolic process"/>
    <property type="evidence" value="ECO:0007669"/>
    <property type="project" value="InterPro"/>
</dbReference>
<dbReference type="Gene3D" id="1.20.59.10">
    <property type="entry name" value="Chorismate mutase"/>
    <property type="match status" value="1"/>
</dbReference>
<dbReference type="InterPro" id="IPR036979">
    <property type="entry name" value="CM_dom_sf"/>
</dbReference>
<sequence>METKRDLSGLRNEVRELDKELVKLFEKRMHLCRLIGESKLKAEVPIYDARREEENIEQVVSVIQKTIDKSHFIKWYRLLMDISKRVQQSIQKRNGI</sequence>
<dbReference type="Proteomes" id="UP000266262">
    <property type="component" value="Unassembled WGS sequence"/>
</dbReference>
<dbReference type="SMART" id="SM00830">
    <property type="entry name" value="CM_2"/>
    <property type="match status" value="1"/>
</dbReference>
<evidence type="ECO:0000313" key="5">
    <source>
        <dbReference type="Proteomes" id="UP000266262"/>
    </source>
</evidence>
<dbReference type="OrthoDB" id="9802281at2"/>
<dbReference type="Proteomes" id="UP000094757">
    <property type="component" value="Chromosome"/>
</dbReference>
<name>A0A1B3WDS6_9FIRM</name>
<evidence type="ECO:0000313" key="3">
    <source>
        <dbReference type="EMBL" id="RID94979.1"/>
    </source>
</evidence>
<proteinExistence type="predicted"/>